<comment type="miscellaneous">
    <text evidence="5">In the reaction, the free carboxyl group of octanoic acid is attached via an amide linkage to the epsilon-amino group of a specific lysine residue of lipoyl domains of lipoate-dependent enzymes.</text>
</comment>
<dbReference type="Proteomes" id="UP000229641">
    <property type="component" value="Unassembled WGS sequence"/>
</dbReference>
<feature type="binding site" evidence="5 8">
    <location>
        <begin position="177"/>
        <end position="179"/>
    </location>
    <ligand>
        <name>substrate</name>
    </ligand>
</feature>
<dbReference type="HAMAP" id="MF_00013">
    <property type="entry name" value="LipB"/>
    <property type="match status" value="1"/>
</dbReference>
<evidence type="ECO:0000256" key="6">
    <source>
        <dbReference type="PIRNR" id="PIRNR016262"/>
    </source>
</evidence>
<dbReference type="PIRSF" id="PIRSF016262">
    <property type="entry name" value="LPLase"/>
    <property type="match status" value="1"/>
</dbReference>
<organism evidence="11 12">
    <name type="scientific">Candidatus Ghiorseimicrobium undicola</name>
    <dbReference type="NCBI Taxonomy" id="1974746"/>
    <lineage>
        <taxon>Bacteria</taxon>
        <taxon>Pseudomonadati</taxon>
        <taxon>Candidatus Omnitrophota</taxon>
        <taxon>Candidatus Ghiorseimicrobium</taxon>
    </lineage>
</organism>
<dbReference type="GO" id="GO:0009249">
    <property type="term" value="P:protein lipoylation"/>
    <property type="evidence" value="ECO:0007669"/>
    <property type="project" value="InterPro"/>
</dbReference>
<dbReference type="EC" id="2.3.1.181" evidence="5 6"/>
<sequence length="236" mass="26571">MKQFFLTRHYPNLYMKQLMVSDNCCRAVDLGTIRFSQAYKIQHEALLSVRDGTLENTLFFCRHYDVITIGRSGSISSVLKDAAYLRDKKIELVFTDRGGDVTYHGASQLVAYPVFDLRNGVRDIHLFLRRLEEAVIGMLAFYGVLGVRKPGMTGVWVDDAKICSIGVAFKQWISYHGVSVNIGPDLEAFSYINPCGMKNIRMVSLSNILGRDVDITQAKSVLASEFAKIFNLVLIK</sequence>
<dbReference type="InterPro" id="IPR004143">
    <property type="entry name" value="BPL_LPL_catalytic"/>
</dbReference>
<evidence type="ECO:0000256" key="9">
    <source>
        <dbReference type="PIRSR" id="PIRSR016262-3"/>
    </source>
</evidence>
<dbReference type="Pfam" id="PF21948">
    <property type="entry name" value="LplA-B_cat"/>
    <property type="match status" value="1"/>
</dbReference>
<name>A0A2H0LYX7_9BACT</name>
<dbReference type="PROSITE" id="PS51733">
    <property type="entry name" value="BPL_LPL_CATALYTIC"/>
    <property type="match status" value="1"/>
</dbReference>
<feature type="domain" description="BPL/LPL catalytic" evidence="10">
    <location>
        <begin position="52"/>
        <end position="234"/>
    </location>
</feature>
<feature type="binding site" evidence="5 8">
    <location>
        <begin position="97"/>
        <end position="104"/>
    </location>
    <ligand>
        <name>substrate</name>
    </ligand>
</feature>
<gene>
    <name evidence="5 11" type="primary">lipB</name>
    <name evidence="11" type="ORF">COV72_02310</name>
</gene>
<feature type="binding site" evidence="5 8">
    <location>
        <begin position="164"/>
        <end position="166"/>
    </location>
    <ligand>
        <name>substrate</name>
    </ligand>
</feature>
<feature type="active site" description="Acyl-thioester intermediate" evidence="5 7">
    <location>
        <position position="195"/>
    </location>
</feature>
<dbReference type="NCBIfam" id="TIGR00214">
    <property type="entry name" value="lipB"/>
    <property type="match status" value="1"/>
</dbReference>
<dbReference type="AlphaFoldDB" id="A0A2H0LYX7"/>
<comment type="subcellular location">
    <subcellularLocation>
        <location evidence="5">Cytoplasm</location>
    </subcellularLocation>
</comment>
<dbReference type="EMBL" id="PCWA01000032">
    <property type="protein sequence ID" value="PIQ89591.1"/>
    <property type="molecule type" value="Genomic_DNA"/>
</dbReference>
<keyword evidence="2 5" id="KW-0808">Transferase</keyword>
<evidence type="ECO:0000313" key="11">
    <source>
        <dbReference type="EMBL" id="PIQ89591.1"/>
    </source>
</evidence>
<comment type="catalytic activity">
    <reaction evidence="5 6">
        <text>octanoyl-[ACP] + L-lysyl-[protein] = N(6)-octanoyl-L-lysyl-[protein] + holo-[ACP] + H(+)</text>
        <dbReference type="Rhea" id="RHEA:17665"/>
        <dbReference type="Rhea" id="RHEA-COMP:9636"/>
        <dbReference type="Rhea" id="RHEA-COMP:9685"/>
        <dbReference type="Rhea" id="RHEA-COMP:9752"/>
        <dbReference type="Rhea" id="RHEA-COMP:9928"/>
        <dbReference type="ChEBI" id="CHEBI:15378"/>
        <dbReference type="ChEBI" id="CHEBI:29969"/>
        <dbReference type="ChEBI" id="CHEBI:64479"/>
        <dbReference type="ChEBI" id="CHEBI:78463"/>
        <dbReference type="ChEBI" id="CHEBI:78809"/>
        <dbReference type="EC" id="2.3.1.181"/>
    </reaction>
</comment>
<dbReference type="InterPro" id="IPR000544">
    <property type="entry name" value="Octanoyltransferase"/>
</dbReference>
<dbReference type="GO" id="GO:0005737">
    <property type="term" value="C:cytoplasm"/>
    <property type="evidence" value="ECO:0007669"/>
    <property type="project" value="UniProtKB-SubCell"/>
</dbReference>
<dbReference type="PROSITE" id="PS01313">
    <property type="entry name" value="LIPB"/>
    <property type="match status" value="1"/>
</dbReference>
<evidence type="ECO:0000259" key="10">
    <source>
        <dbReference type="PROSITE" id="PS51733"/>
    </source>
</evidence>
<dbReference type="CDD" id="cd16444">
    <property type="entry name" value="LipB"/>
    <property type="match status" value="1"/>
</dbReference>
<dbReference type="GO" id="GO:0033819">
    <property type="term" value="F:lipoyl(octanoyl) transferase activity"/>
    <property type="evidence" value="ECO:0007669"/>
    <property type="project" value="UniProtKB-EC"/>
</dbReference>
<dbReference type="InterPro" id="IPR045864">
    <property type="entry name" value="aa-tRNA-synth_II/BPL/LPL"/>
</dbReference>
<dbReference type="PANTHER" id="PTHR10993:SF7">
    <property type="entry name" value="LIPOYLTRANSFERASE 2, MITOCHONDRIAL-RELATED"/>
    <property type="match status" value="1"/>
</dbReference>
<evidence type="ECO:0000256" key="1">
    <source>
        <dbReference type="ARBA" id="ARBA00004821"/>
    </source>
</evidence>
<dbReference type="UniPathway" id="UPA00538">
    <property type="reaction ID" value="UER00592"/>
</dbReference>
<dbReference type="SUPFAM" id="SSF55681">
    <property type="entry name" value="Class II aaRS and biotin synthetases"/>
    <property type="match status" value="1"/>
</dbReference>
<evidence type="ECO:0000256" key="4">
    <source>
        <dbReference type="ARBA" id="ARBA00024732"/>
    </source>
</evidence>
<comment type="similarity">
    <text evidence="5 6">Belongs to the LipB family.</text>
</comment>
<dbReference type="InterPro" id="IPR020605">
    <property type="entry name" value="Octanoyltransferase_CS"/>
</dbReference>
<keyword evidence="3 5" id="KW-0012">Acyltransferase</keyword>
<comment type="pathway">
    <text evidence="1 5 6">Protein modification; protein lipoylation via endogenous pathway; protein N(6)-(lipoyl)lysine from octanoyl-[acyl-carrier-protein]: step 1/2.</text>
</comment>
<keyword evidence="5" id="KW-0963">Cytoplasm</keyword>
<comment type="function">
    <text evidence="4 5 6">Catalyzes the transfer of endogenously produced octanoic acid from octanoyl-acyl-carrier-protein onto the lipoyl domains of lipoate-dependent enzymes. Lipoyl-ACP can also act as a substrate although octanoyl-ACP is likely to be the physiological substrate.</text>
</comment>
<evidence type="ECO:0000256" key="8">
    <source>
        <dbReference type="PIRSR" id="PIRSR016262-2"/>
    </source>
</evidence>
<dbReference type="PANTHER" id="PTHR10993">
    <property type="entry name" value="OCTANOYLTRANSFERASE"/>
    <property type="match status" value="1"/>
</dbReference>
<evidence type="ECO:0000256" key="2">
    <source>
        <dbReference type="ARBA" id="ARBA00022679"/>
    </source>
</evidence>
<protein>
    <recommendedName>
        <fullName evidence="5 6">Octanoyltransferase</fullName>
        <ecNumber evidence="5 6">2.3.1.181</ecNumber>
    </recommendedName>
    <alternativeName>
        <fullName evidence="5">Lipoate-protein ligase B</fullName>
    </alternativeName>
    <alternativeName>
        <fullName evidence="5">Lipoyl/octanoyl transferase</fullName>
    </alternativeName>
    <alternativeName>
        <fullName evidence="5">Octanoyl-[acyl-carrier-protein]-protein N-octanoyltransferase</fullName>
    </alternativeName>
</protein>
<dbReference type="Gene3D" id="3.30.930.10">
    <property type="entry name" value="Bira Bifunctional Protein, Domain 2"/>
    <property type="match status" value="1"/>
</dbReference>
<comment type="caution">
    <text evidence="11">The sequence shown here is derived from an EMBL/GenBank/DDBJ whole genome shotgun (WGS) entry which is preliminary data.</text>
</comment>
<proteinExistence type="inferred from homology"/>
<evidence type="ECO:0000256" key="7">
    <source>
        <dbReference type="PIRSR" id="PIRSR016262-1"/>
    </source>
</evidence>
<reference evidence="11 12" key="1">
    <citation type="submission" date="2017-09" db="EMBL/GenBank/DDBJ databases">
        <title>Depth-based differentiation of microbial function through sediment-hosted aquifers and enrichment of novel symbionts in the deep terrestrial subsurface.</title>
        <authorList>
            <person name="Probst A.J."/>
            <person name="Ladd B."/>
            <person name="Jarett J.K."/>
            <person name="Geller-Mcgrath D.E."/>
            <person name="Sieber C.M."/>
            <person name="Emerson J.B."/>
            <person name="Anantharaman K."/>
            <person name="Thomas B.C."/>
            <person name="Malmstrom R."/>
            <person name="Stieglmeier M."/>
            <person name="Klingl A."/>
            <person name="Woyke T."/>
            <person name="Ryan C.M."/>
            <person name="Banfield J.F."/>
        </authorList>
    </citation>
    <scope>NUCLEOTIDE SEQUENCE [LARGE SCALE GENOMIC DNA]</scope>
    <source>
        <strain evidence="11">CG11_big_fil_rev_8_21_14_0_20_42_13</strain>
    </source>
</reference>
<feature type="site" description="Lowers pKa of active site Cys" evidence="5 9">
    <location>
        <position position="161"/>
    </location>
</feature>
<evidence type="ECO:0000256" key="3">
    <source>
        <dbReference type="ARBA" id="ARBA00023315"/>
    </source>
</evidence>
<evidence type="ECO:0000313" key="12">
    <source>
        <dbReference type="Proteomes" id="UP000229641"/>
    </source>
</evidence>
<evidence type="ECO:0000256" key="5">
    <source>
        <dbReference type="HAMAP-Rule" id="MF_00013"/>
    </source>
</evidence>
<accession>A0A2H0LYX7</accession>